<dbReference type="EMBL" id="BPRE01000028">
    <property type="protein sequence ID" value="GJE78588.1"/>
    <property type="molecule type" value="Genomic_DNA"/>
</dbReference>
<dbReference type="Proteomes" id="UP001055093">
    <property type="component" value="Unassembled WGS sequence"/>
</dbReference>
<evidence type="ECO:0000259" key="2">
    <source>
        <dbReference type="Pfam" id="PF01627"/>
    </source>
</evidence>
<dbReference type="RefSeq" id="WP_238308920.1">
    <property type="nucleotide sequence ID" value="NZ_BPRE01000028.1"/>
</dbReference>
<dbReference type="InterPro" id="IPR008207">
    <property type="entry name" value="Sig_transdc_His_kin_Hpt_dom"/>
</dbReference>
<name>A0ABQ4V289_9HYPH</name>
<dbReference type="Pfam" id="PF01627">
    <property type="entry name" value="Hpt"/>
    <property type="match status" value="1"/>
</dbReference>
<evidence type="ECO:0000256" key="1">
    <source>
        <dbReference type="ARBA" id="ARBA00023012"/>
    </source>
</evidence>
<evidence type="ECO:0000313" key="4">
    <source>
        <dbReference type="Proteomes" id="UP001055093"/>
    </source>
</evidence>
<keyword evidence="4" id="KW-1185">Reference proteome</keyword>
<comment type="caution">
    <text evidence="3">The sequence shown here is derived from an EMBL/GenBank/DDBJ whole genome shotgun (WGS) entry which is preliminary data.</text>
</comment>
<evidence type="ECO:0000313" key="3">
    <source>
        <dbReference type="EMBL" id="GJE78588.1"/>
    </source>
</evidence>
<dbReference type="SUPFAM" id="SSF47226">
    <property type="entry name" value="Histidine-containing phosphotransfer domain, HPT domain"/>
    <property type="match status" value="1"/>
</dbReference>
<protein>
    <recommendedName>
        <fullName evidence="2">HPt domain-containing protein</fullName>
    </recommendedName>
</protein>
<accession>A0ABQ4V289</accession>
<sequence length="118" mass="12689">MQDTVADLDSATYEQVARLLGSARAAEMLGLLQETLVRLSGMPQDELVSRAGLASVHRLKSEAGLMGFNRLSRACEVVDTAGARGSIQQGDLQNLREAIATARWIIGARIRTPVQLSP</sequence>
<gene>
    <name evidence="3" type="ORF">BGCPKDLD_5205</name>
</gene>
<feature type="domain" description="HPt" evidence="2">
    <location>
        <begin position="28"/>
        <end position="101"/>
    </location>
</feature>
<reference evidence="3" key="1">
    <citation type="journal article" date="2021" name="Front. Microbiol.">
        <title>Comprehensive Comparative Genomics and Phenotyping of Methylobacterium Species.</title>
        <authorList>
            <person name="Alessa O."/>
            <person name="Ogura Y."/>
            <person name="Fujitani Y."/>
            <person name="Takami H."/>
            <person name="Hayashi T."/>
            <person name="Sahin N."/>
            <person name="Tani A."/>
        </authorList>
    </citation>
    <scope>NUCLEOTIDE SEQUENCE</scope>
    <source>
        <strain evidence="3">DSM 14458</strain>
    </source>
</reference>
<organism evidence="3 4">
    <name type="scientific">Methylorubrum suomiense</name>
    <dbReference type="NCBI Taxonomy" id="144191"/>
    <lineage>
        <taxon>Bacteria</taxon>
        <taxon>Pseudomonadati</taxon>
        <taxon>Pseudomonadota</taxon>
        <taxon>Alphaproteobacteria</taxon>
        <taxon>Hyphomicrobiales</taxon>
        <taxon>Methylobacteriaceae</taxon>
        <taxon>Methylorubrum</taxon>
    </lineage>
</organism>
<proteinExistence type="predicted"/>
<dbReference type="Gene3D" id="1.20.120.160">
    <property type="entry name" value="HPT domain"/>
    <property type="match status" value="1"/>
</dbReference>
<keyword evidence="1" id="KW-0902">Two-component regulatory system</keyword>
<reference evidence="3" key="2">
    <citation type="submission" date="2021-08" db="EMBL/GenBank/DDBJ databases">
        <authorList>
            <person name="Tani A."/>
            <person name="Ola A."/>
            <person name="Ogura Y."/>
            <person name="Katsura K."/>
            <person name="Hayashi T."/>
        </authorList>
    </citation>
    <scope>NUCLEOTIDE SEQUENCE</scope>
    <source>
        <strain evidence="3">DSM 14458</strain>
    </source>
</reference>
<dbReference type="InterPro" id="IPR036641">
    <property type="entry name" value="HPT_dom_sf"/>
</dbReference>